<reference evidence="8 9" key="1">
    <citation type="submission" date="2014-04" db="EMBL/GenBank/DDBJ databases">
        <title>Genetic diversity of Changuinola Sero group viruses isolated from three Southern American countries Panama, Brazil and Columbia.</title>
        <authorList>
            <person name="Duraisamy R."/>
            <person name="Kapoor A."/>
            <person name="Lipkin W.I."/>
            <person name="Tesh R.B."/>
        </authorList>
    </citation>
    <scope>NUCLEOTIDE SEQUENCE [LARGE SCALE GENOMIC DNA]</scope>
    <source>
        <strain evidence="8">BT436</strain>
    </source>
</reference>
<evidence type="ECO:0000256" key="7">
    <source>
        <dbReference type="ARBA" id="ARBA00023180"/>
    </source>
</evidence>
<dbReference type="GO" id="GO:0019031">
    <property type="term" value="C:viral envelope"/>
    <property type="evidence" value="ECO:0007669"/>
    <property type="project" value="InterPro"/>
</dbReference>
<accession>A0A0A0RE14</accession>
<dbReference type="GO" id="GO:0039624">
    <property type="term" value="C:viral outer capsid"/>
    <property type="evidence" value="ECO:0007669"/>
    <property type="project" value="UniProtKB-KW"/>
</dbReference>
<dbReference type="GO" id="GO:0005198">
    <property type="term" value="F:structural molecule activity"/>
    <property type="evidence" value="ECO:0007669"/>
    <property type="project" value="InterPro"/>
</dbReference>
<evidence type="ECO:0000313" key="8">
    <source>
        <dbReference type="EMBL" id="AIV43194.1"/>
    </source>
</evidence>
<proteinExistence type="inferred from homology"/>
<dbReference type="PRINTS" id="PR00903">
    <property type="entry name" value="VP7CAPSID"/>
</dbReference>
<evidence type="ECO:0000256" key="5">
    <source>
        <dbReference type="ARBA" id="ARBA00022770"/>
    </source>
</evidence>
<dbReference type="Gene3D" id="2.60.120.170">
    <property type="match status" value="1"/>
</dbReference>
<evidence type="ECO:0000256" key="4">
    <source>
        <dbReference type="ARBA" id="ARBA00022561"/>
    </source>
</evidence>
<dbReference type="InterPro" id="IPR001803">
    <property type="entry name" value="Orbi_VP7_capsid"/>
</dbReference>
<evidence type="ECO:0000256" key="1">
    <source>
        <dbReference type="ARBA" id="ARBA00004328"/>
    </source>
</evidence>
<dbReference type="GO" id="GO:0019064">
    <property type="term" value="P:fusion of virus membrane with host plasma membrane"/>
    <property type="evidence" value="ECO:0007669"/>
    <property type="project" value="InterPro"/>
</dbReference>
<keyword evidence="6" id="KW-0946">Virion</keyword>
<evidence type="ECO:0000256" key="6">
    <source>
        <dbReference type="ARBA" id="ARBA00022844"/>
    </source>
</evidence>
<dbReference type="InterPro" id="IPR023176">
    <property type="entry name" value="Orbi_VP7_capsid_N"/>
</dbReference>
<comment type="similarity">
    <text evidence="2">Belongs to the orbivirus VP7 family.</text>
</comment>
<dbReference type="Gene3D" id="1.10.250.10">
    <property type="entry name" value="Bluetongue Virus 10, subunit 1, domain 1"/>
    <property type="match status" value="1"/>
</dbReference>
<comment type="subcellular location">
    <subcellularLocation>
        <location evidence="1">Virion</location>
    </subcellularLocation>
</comment>
<dbReference type="Pfam" id="PF00897">
    <property type="entry name" value="Orbi_VP7"/>
    <property type="match status" value="1"/>
</dbReference>
<dbReference type="InterPro" id="IPR023178">
    <property type="entry name" value="Orbi_VP7_capsid_C"/>
</dbReference>
<dbReference type="GO" id="GO:0046789">
    <property type="term" value="F:host cell surface receptor binding"/>
    <property type="evidence" value="ECO:0007669"/>
    <property type="project" value="InterPro"/>
</dbReference>
<protein>
    <recommendedName>
        <fullName evidence="3">Core protein VP7</fullName>
    </recommendedName>
</protein>
<sequence>MDAIASRALSVLKACTTLMEARTAMESGVLETLGIALNRYNGLTGRAVSMRPVSQNDRNEMFFMCLDMVLAALNLNIGNISPDYIQNHATIGVLATSEIPYTVESSNIVARVTGETQTWGPWRQILGYYSGVGAVHPHGRYHMPAGRRVDVKFVNSTMAQVSMDAGAAGDIHAQLLQQAQNATMVYFVWRRFDVFSDVVGNSVNSPAAMSLSVQNVQMANGHIIAWNTRDRIRVNNPGGQAGMMLIEVLWYTSLDKTLDQCPNLHAEMFSMYSYRNSLWHGLRAAICAPTTLPNIMPPIYPPTSRAEVLAIILISKLGDLFDVLRPQFDVFGVIPQAGPITRAIAQAAYQ</sequence>
<evidence type="ECO:0000256" key="3">
    <source>
        <dbReference type="ARBA" id="ARBA00021788"/>
    </source>
</evidence>
<dbReference type="InterPro" id="IPR008980">
    <property type="entry name" value="Capsid_hemagglutn"/>
</dbReference>
<keyword evidence="5" id="KW-1152">Outer capsid protein</keyword>
<dbReference type="Proteomes" id="UP000097394">
    <property type="component" value="Genome"/>
</dbReference>
<keyword evidence="4" id="KW-0167">Capsid protein</keyword>
<keyword evidence="7" id="KW-0325">Glycoprotein</keyword>
<dbReference type="EMBL" id="KJ746842">
    <property type="protein sequence ID" value="AIV43194.1"/>
    <property type="molecule type" value="Genomic_RNA"/>
</dbReference>
<dbReference type="SUPFAM" id="SSF49818">
    <property type="entry name" value="Viral protein domain"/>
    <property type="match status" value="1"/>
</dbReference>
<name>A0A0A0RE14_9REOV</name>
<dbReference type="SUPFAM" id="SSF48345">
    <property type="entry name" value="A virus capsid protein alpha-helical domain"/>
    <property type="match status" value="1"/>
</dbReference>
<dbReference type="InterPro" id="IPR008935">
    <property type="entry name" value="Virus_capsid_a-hlx_vir"/>
</dbReference>
<dbReference type="Gene3D" id="1.10.170.10">
    <property type="entry name" value="Bluetongue Virus 10, subunit 1, domain 3"/>
    <property type="match status" value="1"/>
</dbReference>
<organism evidence="8 9">
    <name type="scientific">Changuinola virus</name>
    <dbReference type="NCBI Taxonomy" id="40052"/>
    <lineage>
        <taxon>Viruses</taxon>
        <taxon>Riboviria</taxon>
        <taxon>Orthornavirae</taxon>
        <taxon>Duplornaviricota</taxon>
        <taxon>Resentoviricetes</taxon>
        <taxon>Reovirales</taxon>
        <taxon>Sedoreoviridae</taxon>
        <taxon>Orbivirus</taxon>
        <taxon>Orbivirus changuinolaense</taxon>
    </lineage>
</organism>
<evidence type="ECO:0000256" key="2">
    <source>
        <dbReference type="ARBA" id="ARBA00009906"/>
    </source>
</evidence>
<evidence type="ECO:0000313" key="9">
    <source>
        <dbReference type="Proteomes" id="UP000097394"/>
    </source>
</evidence>